<evidence type="ECO:0008006" key="4">
    <source>
        <dbReference type="Google" id="ProtNLM"/>
    </source>
</evidence>
<dbReference type="Proteomes" id="UP001487296">
    <property type="component" value="Unassembled WGS sequence"/>
</dbReference>
<organism evidence="2 3">
    <name type="scientific">Hallella faecis</name>
    <dbReference type="NCBI Taxonomy" id="2841596"/>
    <lineage>
        <taxon>Bacteria</taxon>
        <taxon>Pseudomonadati</taxon>
        <taxon>Bacteroidota</taxon>
        <taxon>Bacteroidia</taxon>
        <taxon>Bacteroidales</taxon>
        <taxon>Prevotellaceae</taxon>
        <taxon>Hallella</taxon>
    </lineage>
</organism>
<evidence type="ECO:0000313" key="2">
    <source>
        <dbReference type="EMBL" id="MEQ2486857.1"/>
    </source>
</evidence>
<dbReference type="RefSeq" id="WP_215759934.1">
    <property type="nucleotide sequence ID" value="NZ_JAHKBE010000024.1"/>
</dbReference>
<name>A0ABV1FR36_9BACT</name>
<reference evidence="2 3" key="1">
    <citation type="submission" date="2024-04" db="EMBL/GenBank/DDBJ databases">
        <title>Human intestinal bacterial collection.</title>
        <authorList>
            <person name="Pauvert C."/>
            <person name="Hitch T.C.A."/>
            <person name="Clavel T."/>
        </authorList>
    </citation>
    <scope>NUCLEOTIDE SEQUENCE [LARGE SCALE GENOMIC DNA]</scope>
    <source>
        <strain evidence="2 3">CLA-AA-H145</strain>
    </source>
</reference>
<feature type="signal peptide" evidence="1">
    <location>
        <begin position="1"/>
        <end position="19"/>
    </location>
</feature>
<comment type="caution">
    <text evidence="2">The sequence shown here is derived from an EMBL/GenBank/DDBJ whole genome shotgun (WGS) entry which is preliminary data.</text>
</comment>
<dbReference type="PROSITE" id="PS51257">
    <property type="entry name" value="PROKAR_LIPOPROTEIN"/>
    <property type="match status" value="1"/>
</dbReference>
<proteinExistence type="predicted"/>
<evidence type="ECO:0000256" key="1">
    <source>
        <dbReference type="SAM" id="SignalP"/>
    </source>
</evidence>
<dbReference type="EMBL" id="JBBNFP010000024">
    <property type="protein sequence ID" value="MEQ2486857.1"/>
    <property type="molecule type" value="Genomic_DNA"/>
</dbReference>
<gene>
    <name evidence="2" type="ORF">AAAT34_07275</name>
</gene>
<feature type="chain" id="PRO_5045414901" description="Lipoprotein" evidence="1">
    <location>
        <begin position="20"/>
        <end position="188"/>
    </location>
</feature>
<evidence type="ECO:0000313" key="3">
    <source>
        <dbReference type="Proteomes" id="UP001487296"/>
    </source>
</evidence>
<sequence length="188" mass="20766">MKKIVLLFILCFGLLAGCADDPISRKYPCRFLFYTQWHPTSMIVAAMTSYNEFVRVSMGVQGTGGAYEVNVVDRKGRKETNKLTNELENRYFLNGVYLGAGGAMGSLLVGQTNFNGRVAWDALCPNCTVDYSTKYQLQWTDNPAQVKCGSCKRIYSLETGNILSGGEGHSLLRYIVTYTPGVSVQIGN</sequence>
<accession>A0ABV1FR36</accession>
<keyword evidence="1" id="KW-0732">Signal</keyword>
<keyword evidence="3" id="KW-1185">Reference proteome</keyword>
<protein>
    <recommendedName>
        <fullName evidence="4">Lipoprotein</fullName>
    </recommendedName>
</protein>